<evidence type="ECO:0000256" key="1">
    <source>
        <dbReference type="SAM" id="Phobius"/>
    </source>
</evidence>
<evidence type="ECO:0000313" key="4">
    <source>
        <dbReference type="Proteomes" id="UP000245708"/>
    </source>
</evidence>
<name>A0A316H5U9_9RHOB</name>
<keyword evidence="1" id="KW-0472">Membrane</keyword>
<protein>
    <submittedName>
        <fullName evidence="3">Sulfatase-like protein</fullName>
    </submittedName>
</protein>
<evidence type="ECO:0000313" key="3">
    <source>
        <dbReference type="EMBL" id="PWK62943.1"/>
    </source>
</evidence>
<dbReference type="EMBL" id="QGGW01000001">
    <property type="protein sequence ID" value="PWK62943.1"/>
    <property type="molecule type" value="Genomic_DNA"/>
</dbReference>
<dbReference type="Gene3D" id="3.40.720.10">
    <property type="entry name" value="Alkaline Phosphatase, subunit A"/>
    <property type="match status" value="1"/>
</dbReference>
<accession>A0A316H5U9</accession>
<feature type="transmembrane region" description="Helical" evidence="1">
    <location>
        <begin position="115"/>
        <end position="145"/>
    </location>
</feature>
<feature type="domain" description="Sulfatase N-terminal" evidence="2">
    <location>
        <begin position="240"/>
        <end position="489"/>
    </location>
</feature>
<dbReference type="Pfam" id="PF00884">
    <property type="entry name" value="Sulfatase"/>
    <property type="match status" value="1"/>
</dbReference>
<dbReference type="AlphaFoldDB" id="A0A316H5U9"/>
<dbReference type="SUPFAM" id="SSF53649">
    <property type="entry name" value="Alkaline phosphatase-like"/>
    <property type="match status" value="1"/>
</dbReference>
<proteinExistence type="predicted"/>
<evidence type="ECO:0000259" key="2">
    <source>
        <dbReference type="Pfam" id="PF00884"/>
    </source>
</evidence>
<organism evidence="3 4">
    <name type="scientific">Roseicyclus mahoneyensis</name>
    <dbReference type="NCBI Taxonomy" id="164332"/>
    <lineage>
        <taxon>Bacteria</taxon>
        <taxon>Pseudomonadati</taxon>
        <taxon>Pseudomonadota</taxon>
        <taxon>Alphaproteobacteria</taxon>
        <taxon>Rhodobacterales</taxon>
        <taxon>Roseobacteraceae</taxon>
        <taxon>Roseicyclus</taxon>
    </lineage>
</organism>
<feature type="transmembrane region" description="Helical" evidence="1">
    <location>
        <begin position="16"/>
        <end position="32"/>
    </location>
</feature>
<feature type="transmembrane region" description="Helical" evidence="1">
    <location>
        <begin position="157"/>
        <end position="176"/>
    </location>
</feature>
<gene>
    <name evidence="3" type="ORF">C7455_101984</name>
</gene>
<feature type="transmembrane region" description="Helical" evidence="1">
    <location>
        <begin position="73"/>
        <end position="95"/>
    </location>
</feature>
<keyword evidence="1" id="KW-0812">Transmembrane</keyword>
<keyword evidence="1" id="KW-1133">Transmembrane helix</keyword>
<feature type="transmembrane region" description="Helical" evidence="1">
    <location>
        <begin position="38"/>
        <end position="61"/>
    </location>
</feature>
<dbReference type="InterPro" id="IPR000917">
    <property type="entry name" value="Sulfatase_N"/>
</dbReference>
<sequence length="557" mass="58810">MAVADETLSALPIRPALRLILATLVLHILLVQPNHPAAMTWGALGLFPLELPVIVLGLVALGDGRAGQLVRGALVAVLMLIAVLKAADFAMFTALARGFNPVADLALIEAGMRLLVGAIGPVLTGLVGLGALLAVAGVAAALWWATGVWAGVRVARPLARGGLAIAAVLSAGVATAEIGGTMGRWTLPAAPPGAAFTARVGVERWQMARATLADLRAFEAAAAADPWSGAVGLFDQIDRDVIVVFVESYGRTSMDTALYADLHRATLQAGEADLTARGLAMASGFVASPTRGGQSWLAHATFANGLWVDGQTRYGAALASGRQTLFHLAQDAGFHTAAVMPQITLDWPESGLMGFDTVLAAADLGYGGMNFNWVTMPDQFTFAAMDRLLRDRPRDRSGDRHLFIQIATGSSHAPWVPVPEMVDWDAIGDGRIFDAMAQAGDPPDVVWRDRDRVRAQYRLAVDYALQNVLSYATRHAEDPPLMIVLGDHQAAGFIALDDRRDVPIHVIGPAHLVALTDGWGLSPGLIPRPDAPVTGMDRLRDMILGSFTTTVPPGAES</sequence>
<reference evidence="3 4" key="1">
    <citation type="submission" date="2018-05" db="EMBL/GenBank/DDBJ databases">
        <title>Genomic Encyclopedia of Type Strains, Phase IV (KMG-IV): sequencing the most valuable type-strain genomes for metagenomic binning, comparative biology and taxonomic classification.</title>
        <authorList>
            <person name="Goeker M."/>
        </authorList>
    </citation>
    <scope>NUCLEOTIDE SEQUENCE [LARGE SCALE GENOMIC DNA]</scope>
    <source>
        <strain evidence="3 4">DSM 16097</strain>
    </source>
</reference>
<dbReference type="Proteomes" id="UP000245708">
    <property type="component" value="Unassembled WGS sequence"/>
</dbReference>
<keyword evidence="4" id="KW-1185">Reference proteome</keyword>
<dbReference type="InterPro" id="IPR017850">
    <property type="entry name" value="Alkaline_phosphatase_core_sf"/>
</dbReference>
<comment type="caution">
    <text evidence="3">The sequence shown here is derived from an EMBL/GenBank/DDBJ whole genome shotgun (WGS) entry which is preliminary data.</text>
</comment>